<dbReference type="InterPro" id="IPR004332">
    <property type="entry name" value="Transposase_MuDR"/>
</dbReference>
<evidence type="ECO:0000313" key="3">
    <source>
        <dbReference type="Proteomes" id="UP001604336"/>
    </source>
</evidence>
<gene>
    <name evidence="2" type="ORF">Adt_14905</name>
</gene>
<keyword evidence="3" id="KW-1185">Reference proteome</keyword>
<proteinExistence type="predicted"/>
<evidence type="ECO:0000313" key="2">
    <source>
        <dbReference type="EMBL" id="KAL2518658.1"/>
    </source>
</evidence>
<dbReference type="EMBL" id="JBFOLK010000004">
    <property type="protein sequence ID" value="KAL2518658.1"/>
    <property type="molecule type" value="Genomic_DNA"/>
</dbReference>
<dbReference type="Pfam" id="PF03108">
    <property type="entry name" value="DBD_Tnp_Mut"/>
    <property type="match status" value="1"/>
</dbReference>
<accession>A0ABD1U1R3</accession>
<dbReference type="Proteomes" id="UP001604336">
    <property type="component" value="Unassembled WGS sequence"/>
</dbReference>
<sequence>MGRPECHVVITELDDEIEVQHDECNVRRNVEEGVNIAGVEPQMDQPNATTVVEDEYASPGQYHDNIDFNWDEPIFNEFDEGDYNVDEPLVDEGDHNDLNWEEPVIGSEQPVDEANEQPVHEATEQIQCNWKEPVVDHVHSDYGLSDELESLNSDKDVDEPRRRVREPIFNAKTDMSDPWFALGMIFEIVQVLRTTLVEYSIKNGRPIHYVKNDATRVRTRCEDPCPWEIYAAV</sequence>
<reference evidence="3" key="1">
    <citation type="submission" date="2024-07" db="EMBL/GenBank/DDBJ databases">
        <title>Two chromosome-level genome assemblies of Korean endemic species Abeliophyllum distichum and Forsythia ovata (Oleaceae).</title>
        <authorList>
            <person name="Jang H."/>
        </authorList>
    </citation>
    <scope>NUCLEOTIDE SEQUENCE [LARGE SCALE GENOMIC DNA]</scope>
</reference>
<feature type="domain" description="Transposase MuDR plant" evidence="1">
    <location>
        <begin position="182"/>
        <end position="232"/>
    </location>
</feature>
<dbReference type="AlphaFoldDB" id="A0ABD1U1R3"/>
<protein>
    <submittedName>
        <fullName evidence="2">SWIM-type domain-containing protein</fullName>
    </submittedName>
</protein>
<organism evidence="2 3">
    <name type="scientific">Abeliophyllum distichum</name>
    <dbReference type="NCBI Taxonomy" id="126358"/>
    <lineage>
        <taxon>Eukaryota</taxon>
        <taxon>Viridiplantae</taxon>
        <taxon>Streptophyta</taxon>
        <taxon>Embryophyta</taxon>
        <taxon>Tracheophyta</taxon>
        <taxon>Spermatophyta</taxon>
        <taxon>Magnoliopsida</taxon>
        <taxon>eudicotyledons</taxon>
        <taxon>Gunneridae</taxon>
        <taxon>Pentapetalae</taxon>
        <taxon>asterids</taxon>
        <taxon>lamiids</taxon>
        <taxon>Lamiales</taxon>
        <taxon>Oleaceae</taxon>
        <taxon>Forsythieae</taxon>
        <taxon>Abeliophyllum</taxon>
    </lineage>
</organism>
<evidence type="ECO:0000259" key="1">
    <source>
        <dbReference type="Pfam" id="PF03108"/>
    </source>
</evidence>
<comment type="caution">
    <text evidence="2">The sequence shown here is derived from an EMBL/GenBank/DDBJ whole genome shotgun (WGS) entry which is preliminary data.</text>
</comment>
<name>A0ABD1U1R3_9LAMI</name>